<dbReference type="SUPFAM" id="SSF53613">
    <property type="entry name" value="Ribokinase-like"/>
    <property type="match status" value="1"/>
</dbReference>
<keyword evidence="7 17" id="KW-0067">ATP-binding</keyword>
<dbReference type="NCBIfam" id="TIGR00196">
    <property type="entry name" value="yjeF_cterm"/>
    <property type="match status" value="1"/>
</dbReference>
<dbReference type="NCBIfam" id="TIGR00197">
    <property type="entry name" value="yjeF_nterm"/>
    <property type="match status" value="1"/>
</dbReference>
<feature type="binding site" evidence="18">
    <location>
        <begin position="62"/>
        <end position="66"/>
    </location>
    <ligand>
        <name>(6S)-NADPHX</name>
        <dbReference type="ChEBI" id="CHEBI:64076"/>
    </ligand>
</feature>
<feature type="binding site" evidence="18">
    <location>
        <position position="158"/>
    </location>
    <ligand>
        <name>(6S)-NADPHX</name>
        <dbReference type="ChEBI" id="CHEBI:64076"/>
    </ligand>
</feature>
<dbReference type="CDD" id="cd01171">
    <property type="entry name" value="YXKO-related"/>
    <property type="match status" value="1"/>
</dbReference>
<comment type="catalytic activity">
    <reaction evidence="1 18 19">
        <text>(6R)-NADHX = (6S)-NADHX</text>
        <dbReference type="Rhea" id="RHEA:32215"/>
        <dbReference type="ChEBI" id="CHEBI:64074"/>
        <dbReference type="ChEBI" id="CHEBI:64075"/>
        <dbReference type="EC" id="5.1.99.6"/>
    </reaction>
</comment>
<dbReference type="PIRSF" id="PIRSF017184">
    <property type="entry name" value="Nnr"/>
    <property type="match status" value="1"/>
</dbReference>
<feature type="binding site" evidence="18">
    <location>
        <position position="161"/>
    </location>
    <ligand>
        <name>K(+)</name>
        <dbReference type="ChEBI" id="CHEBI:29103"/>
    </ligand>
</feature>
<comment type="cofactor">
    <cofactor evidence="18 19">
        <name>K(+)</name>
        <dbReference type="ChEBI" id="CHEBI:29103"/>
    </cofactor>
    <text evidence="18 19">Binds 1 potassium ion per subunit.</text>
</comment>
<feature type="domain" description="YjeF N-terminal" evidence="21">
    <location>
        <begin position="14"/>
        <end position="215"/>
    </location>
</feature>
<proteinExistence type="inferred from homology"/>
<keyword evidence="11 18" id="KW-0413">Isomerase</keyword>
<reference evidence="23" key="1">
    <citation type="submission" date="2017-04" db="EMBL/GenBank/DDBJ databases">
        <title>Genome evolution of the luminous symbionts of deep sea anglerfish.</title>
        <authorList>
            <person name="Hendry T.A."/>
        </authorList>
    </citation>
    <scope>NUCLEOTIDE SEQUENCE [LARGE SCALE GENOMIC DNA]</scope>
</reference>
<evidence type="ECO:0000256" key="17">
    <source>
        <dbReference type="HAMAP-Rule" id="MF_01965"/>
    </source>
</evidence>
<keyword evidence="9 18" id="KW-0630">Potassium</keyword>
<comment type="function">
    <text evidence="14 19">Bifunctional enzyme that catalyzes the epimerization of the S- and R-forms of NAD(P)HX and the dehydration of the S-form of NAD(P)HX at the expense of ADP, which is converted to AMP. This allows the repair of both epimers of NAD(P)HX, a damaged form of NAD(P)H that is a result of enzymatic or heat-dependent hydration.</text>
</comment>
<keyword evidence="23" id="KW-1185">Reference proteome</keyword>
<dbReference type="HAMAP" id="MF_01965">
    <property type="entry name" value="NADHX_dehydratase"/>
    <property type="match status" value="1"/>
</dbReference>
<feature type="binding site" evidence="17">
    <location>
        <position position="436"/>
    </location>
    <ligand>
        <name>(6S)-NADPHX</name>
        <dbReference type="ChEBI" id="CHEBI:64076"/>
    </ligand>
</feature>
<dbReference type="HAMAP" id="MF_01966">
    <property type="entry name" value="NADHX_epimerase"/>
    <property type="match status" value="1"/>
</dbReference>
<comment type="cofactor">
    <cofactor evidence="17">
        <name>Mg(2+)</name>
        <dbReference type="ChEBI" id="CHEBI:18420"/>
    </cofactor>
</comment>
<dbReference type="EC" id="4.2.1.136" evidence="19"/>
<comment type="similarity">
    <text evidence="18">Belongs to the NnrE/AIBP family.</text>
</comment>
<evidence type="ECO:0000259" key="21">
    <source>
        <dbReference type="PROSITE" id="PS51385"/>
    </source>
</evidence>
<evidence type="ECO:0000256" key="6">
    <source>
        <dbReference type="ARBA" id="ARBA00022741"/>
    </source>
</evidence>
<feature type="domain" description="YjeF C-terminal" evidence="20">
    <location>
        <begin position="225"/>
        <end position="495"/>
    </location>
</feature>
<dbReference type="GO" id="GO:0046496">
    <property type="term" value="P:nicotinamide nucleotide metabolic process"/>
    <property type="evidence" value="ECO:0007669"/>
    <property type="project" value="UniProtKB-UniRule"/>
</dbReference>
<dbReference type="PANTHER" id="PTHR12592">
    <property type="entry name" value="ATP-DEPENDENT (S)-NAD(P)H-HYDRATE DEHYDRATASE FAMILY MEMBER"/>
    <property type="match status" value="1"/>
</dbReference>
<feature type="binding site" evidence="17">
    <location>
        <position position="260"/>
    </location>
    <ligand>
        <name>(6S)-NADPHX</name>
        <dbReference type="ChEBI" id="CHEBI:64076"/>
    </ligand>
</feature>
<comment type="similarity">
    <text evidence="3 19">In the N-terminal section; belongs to the NnrE/AIBP family.</text>
</comment>
<comment type="catalytic activity">
    <reaction evidence="2 18 19">
        <text>(6R)-NADPHX = (6S)-NADPHX</text>
        <dbReference type="Rhea" id="RHEA:32227"/>
        <dbReference type="ChEBI" id="CHEBI:64076"/>
        <dbReference type="ChEBI" id="CHEBI:64077"/>
        <dbReference type="EC" id="5.1.99.6"/>
    </reaction>
</comment>
<dbReference type="EC" id="5.1.99.6" evidence="19"/>
<evidence type="ECO:0000256" key="4">
    <source>
        <dbReference type="ARBA" id="ARBA00009524"/>
    </source>
</evidence>
<dbReference type="PROSITE" id="PS01050">
    <property type="entry name" value="YJEF_C_2"/>
    <property type="match status" value="1"/>
</dbReference>
<dbReference type="KEGG" id="elux:BTN50_0950"/>
<evidence type="ECO:0000313" key="23">
    <source>
        <dbReference type="Proteomes" id="UP000218160"/>
    </source>
</evidence>
<dbReference type="PROSITE" id="PS51385">
    <property type="entry name" value="YJEF_N"/>
    <property type="match status" value="1"/>
</dbReference>
<dbReference type="Gene3D" id="3.40.50.10260">
    <property type="entry name" value="YjeF N-terminal domain"/>
    <property type="match status" value="1"/>
</dbReference>
<feature type="binding site" evidence="17">
    <location>
        <position position="435"/>
    </location>
    <ligand>
        <name>AMP</name>
        <dbReference type="ChEBI" id="CHEBI:456215"/>
    </ligand>
</feature>
<feature type="binding site" evidence="17">
    <location>
        <position position="324"/>
    </location>
    <ligand>
        <name>(6S)-NADPHX</name>
        <dbReference type="ChEBI" id="CHEBI:64076"/>
    </ligand>
</feature>
<evidence type="ECO:0000256" key="12">
    <source>
        <dbReference type="ARBA" id="ARBA00023239"/>
    </source>
</evidence>
<gene>
    <name evidence="18" type="primary">nnrE</name>
    <name evidence="17" type="synonym">nnrD</name>
    <name evidence="22" type="ORF">BTN50_0950</name>
</gene>
<protein>
    <recommendedName>
        <fullName evidence="19">Bifunctional NAD(P)H-hydrate repair enzyme</fullName>
    </recommendedName>
    <alternativeName>
        <fullName evidence="19">Nicotinamide nucleotide repair protein</fullName>
    </alternativeName>
    <domain>
        <recommendedName>
            <fullName evidence="19">ADP-dependent (S)-NAD(P)H-hydrate dehydratase</fullName>
            <ecNumber evidence="19">4.2.1.136</ecNumber>
        </recommendedName>
        <alternativeName>
            <fullName evidence="19">ADP-dependent NAD(P)HX dehydratase</fullName>
        </alternativeName>
    </domain>
    <domain>
        <recommendedName>
            <fullName evidence="19">NAD(P)H-hydrate epimerase</fullName>
            <ecNumber evidence="19">5.1.99.6</ecNumber>
        </recommendedName>
    </domain>
</protein>
<dbReference type="InterPro" id="IPR030677">
    <property type="entry name" value="Nnr"/>
</dbReference>
<dbReference type="InterPro" id="IPR029056">
    <property type="entry name" value="Ribokinase-like"/>
</dbReference>
<dbReference type="SUPFAM" id="SSF64153">
    <property type="entry name" value="YjeF N-terminal domain-like"/>
    <property type="match status" value="1"/>
</dbReference>
<dbReference type="AlphaFoldDB" id="A0A291B8X6"/>
<dbReference type="GO" id="GO:0046872">
    <property type="term" value="F:metal ion binding"/>
    <property type="evidence" value="ECO:0007669"/>
    <property type="project" value="UniProtKB-UniRule"/>
</dbReference>
<evidence type="ECO:0000256" key="5">
    <source>
        <dbReference type="ARBA" id="ARBA00022723"/>
    </source>
</evidence>
<dbReference type="PROSITE" id="PS51383">
    <property type="entry name" value="YJEF_C_3"/>
    <property type="match status" value="1"/>
</dbReference>
<evidence type="ECO:0000256" key="15">
    <source>
        <dbReference type="ARBA" id="ARBA00048238"/>
    </source>
</evidence>
<accession>A0A291B8X6</accession>
<evidence type="ECO:0000256" key="18">
    <source>
        <dbReference type="HAMAP-Rule" id="MF_01966"/>
    </source>
</evidence>
<evidence type="ECO:0000256" key="7">
    <source>
        <dbReference type="ARBA" id="ARBA00022840"/>
    </source>
</evidence>
<evidence type="ECO:0000256" key="16">
    <source>
        <dbReference type="ARBA" id="ARBA00049209"/>
    </source>
</evidence>
<dbReference type="GO" id="GO:0110051">
    <property type="term" value="P:metabolite repair"/>
    <property type="evidence" value="ECO:0007669"/>
    <property type="project" value="TreeGrafter"/>
</dbReference>
<evidence type="ECO:0000256" key="2">
    <source>
        <dbReference type="ARBA" id="ARBA00000909"/>
    </source>
</evidence>
<keyword evidence="6 17" id="KW-0547">Nucleotide-binding</keyword>
<feature type="binding site" evidence="17">
    <location>
        <position position="370"/>
    </location>
    <ligand>
        <name>(6S)-NADPHX</name>
        <dbReference type="ChEBI" id="CHEBI:64076"/>
    </ligand>
</feature>
<evidence type="ECO:0000256" key="19">
    <source>
        <dbReference type="PIRNR" id="PIRNR017184"/>
    </source>
</evidence>
<evidence type="ECO:0000256" key="14">
    <source>
        <dbReference type="ARBA" id="ARBA00025153"/>
    </source>
</evidence>
<evidence type="ECO:0000256" key="9">
    <source>
        <dbReference type="ARBA" id="ARBA00022958"/>
    </source>
</evidence>
<evidence type="ECO:0000256" key="10">
    <source>
        <dbReference type="ARBA" id="ARBA00023027"/>
    </source>
</evidence>
<comment type="catalytic activity">
    <reaction evidence="15 17 19">
        <text>(6S)-NADHX + ADP = AMP + phosphate + NADH + H(+)</text>
        <dbReference type="Rhea" id="RHEA:32223"/>
        <dbReference type="ChEBI" id="CHEBI:15378"/>
        <dbReference type="ChEBI" id="CHEBI:43474"/>
        <dbReference type="ChEBI" id="CHEBI:57945"/>
        <dbReference type="ChEBI" id="CHEBI:64074"/>
        <dbReference type="ChEBI" id="CHEBI:456215"/>
        <dbReference type="ChEBI" id="CHEBI:456216"/>
        <dbReference type="EC" id="4.2.1.136"/>
    </reaction>
</comment>
<feature type="binding site" evidence="18">
    <location>
        <begin position="129"/>
        <end position="135"/>
    </location>
    <ligand>
        <name>(6S)-NADPHX</name>
        <dbReference type="ChEBI" id="CHEBI:64076"/>
    </ligand>
</feature>
<comment type="similarity">
    <text evidence="17">Belongs to the NnrD/CARKD family.</text>
</comment>
<dbReference type="Proteomes" id="UP000218160">
    <property type="component" value="Chromosome 1"/>
</dbReference>
<comment type="function">
    <text evidence="17">Catalyzes the dehydration of the S-form of NAD(P)HX at the expense of ADP, which is converted to AMP. Together with NAD(P)HX epimerase, which catalyzes the epimerization of the S- and R-forms, the enzyme allows the repair of both epimers of NAD(P)HX, a damaged form of NAD(P)H that is a result of enzymatic or heat-dependent hydration.</text>
</comment>
<feature type="binding site" evidence="18">
    <location>
        <position position="63"/>
    </location>
    <ligand>
        <name>K(+)</name>
        <dbReference type="ChEBI" id="CHEBI:29103"/>
    </ligand>
</feature>
<feature type="binding site" evidence="17">
    <location>
        <begin position="407"/>
        <end position="411"/>
    </location>
    <ligand>
        <name>AMP</name>
        <dbReference type="ChEBI" id="CHEBI:456215"/>
    </ligand>
</feature>
<feature type="binding site" evidence="18">
    <location>
        <position position="125"/>
    </location>
    <ligand>
        <name>K(+)</name>
        <dbReference type="ChEBI" id="CHEBI:29103"/>
    </ligand>
</feature>
<dbReference type="InterPro" id="IPR017953">
    <property type="entry name" value="Carbohydrate_kinase_pred_CS"/>
</dbReference>
<keyword evidence="8 17" id="KW-0521">NADP</keyword>
<evidence type="ECO:0000256" key="11">
    <source>
        <dbReference type="ARBA" id="ARBA00023235"/>
    </source>
</evidence>
<comment type="catalytic activity">
    <reaction evidence="16 17 19">
        <text>(6S)-NADPHX + ADP = AMP + phosphate + NADPH + H(+)</text>
        <dbReference type="Rhea" id="RHEA:32235"/>
        <dbReference type="ChEBI" id="CHEBI:15378"/>
        <dbReference type="ChEBI" id="CHEBI:43474"/>
        <dbReference type="ChEBI" id="CHEBI:57783"/>
        <dbReference type="ChEBI" id="CHEBI:64076"/>
        <dbReference type="ChEBI" id="CHEBI:456215"/>
        <dbReference type="ChEBI" id="CHEBI:456216"/>
        <dbReference type="EC" id="4.2.1.136"/>
    </reaction>
</comment>
<evidence type="ECO:0000259" key="20">
    <source>
        <dbReference type="PROSITE" id="PS51383"/>
    </source>
</evidence>
<organism evidence="22 23">
    <name type="scientific">Candidatus Enterovibrio altilux</name>
    <dbReference type="NCBI Taxonomy" id="1927128"/>
    <lineage>
        <taxon>Bacteria</taxon>
        <taxon>Pseudomonadati</taxon>
        <taxon>Pseudomonadota</taxon>
        <taxon>Gammaproteobacteria</taxon>
        <taxon>Vibrionales</taxon>
        <taxon>Vibrionaceae</taxon>
        <taxon>Enterovibrio</taxon>
    </lineage>
</organism>
<dbReference type="Pfam" id="PF01256">
    <property type="entry name" value="Carb_kinase"/>
    <property type="match status" value="1"/>
</dbReference>
<dbReference type="GO" id="GO:0052855">
    <property type="term" value="F:ADP-dependent NAD(P)H-hydrate dehydratase activity"/>
    <property type="evidence" value="ECO:0007669"/>
    <property type="project" value="UniProtKB-UniRule"/>
</dbReference>
<dbReference type="InterPro" id="IPR000631">
    <property type="entry name" value="CARKD"/>
</dbReference>
<evidence type="ECO:0000256" key="1">
    <source>
        <dbReference type="ARBA" id="ARBA00000013"/>
    </source>
</evidence>
<comment type="similarity">
    <text evidence="4 19">In the C-terminal section; belongs to the NnrD/CARKD family.</text>
</comment>
<name>A0A291B8X6_9GAMM</name>
<keyword evidence="13" id="KW-0511">Multifunctional enzyme</keyword>
<comment type="subunit">
    <text evidence="17">Homotetramer.</text>
</comment>
<dbReference type="InterPro" id="IPR004443">
    <property type="entry name" value="YjeF_N_dom"/>
</dbReference>
<evidence type="ECO:0000313" key="22">
    <source>
        <dbReference type="EMBL" id="ATF09455.1"/>
    </source>
</evidence>
<evidence type="ECO:0000256" key="8">
    <source>
        <dbReference type="ARBA" id="ARBA00022857"/>
    </source>
</evidence>
<evidence type="ECO:0000256" key="13">
    <source>
        <dbReference type="ARBA" id="ARBA00023268"/>
    </source>
</evidence>
<comment type="function">
    <text evidence="18">Catalyzes the epimerization of the S- and R-forms of NAD(P)HX, a damaged form of NAD(P)H that is a result of enzymatic or heat-dependent hydration. This is a prerequisite for the S-specific NAD(P)H-hydrate dehydratase to allow the repair of both epimers of NAD(P)HX.</text>
</comment>
<keyword evidence="12 17" id="KW-0456">Lyase</keyword>
<keyword evidence="10 17" id="KW-0520">NAD</keyword>
<dbReference type="Gene3D" id="3.40.1190.20">
    <property type="match status" value="1"/>
</dbReference>
<comment type="caution">
    <text evidence="18">Lacks conserved residue(s) required for the propagation of feature annotation.</text>
</comment>
<evidence type="ECO:0000256" key="3">
    <source>
        <dbReference type="ARBA" id="ARBA00006001"/>
    </source>
</evidence>
<keyword evidence="5 18" id="KW-0479">Metal-binding</keyword>
<dbReference type="EMBL" id="CP020660">
    <property type="protein sequence ID" value="ATF09455.1"/>
    <property type="molecule type" value="Genomic_DNA"/>
</dbReference>
<sequence>MSNLPPMLYRSAQVRDGERKIIEELGVSMHILMERAGFVAYQLLRKRWPEATCILVCCGGGNNGGDGYVIAKLAKKNGLRVQLYSVVDLCLLRGDVLAAKMAFEQAGGHVDSMLNINDPPDVVVDAIFGTGLNRSIKGSFEKTINVVNALNVPCLSIDVPSGLCADTGNVFGNAIVADVTICFVALKQGLFTGKAADYTGDIIFNGLGINDVFTFKTSASATLLQSSQAKFLNPIQSRSSNKGAMGRLLCIGGQKGMGGAILLCGQAALRSGAGLVSLLTSESNLIGILVRQPELMTCFWKRSQGTEALERMLMWADTIALGPGLGRSCWARQLFNSALATKLPMVLDADALHFLAKYPHRYENWVLTPHPGEAAKLLNVCVHTIEQDRFTAIKELQNRYGGVVVLKGAGTIVYDGNIFTVIRAGNLGMASGGMGDVLAGVIAALIFQTKHIAHAAIFGTFLHSHAADIVVEQSGVRGLIASDLLPVLGKNIEQMSNCEKITPKQKSSEKHG</sequence>
<dbReference type="GO" id="GO:0005524">
    <property type="term" value="F:ATP binding"/>
    <property type="evidence" value="ECO:0007669"/>
    <property type="project" value="UniProtKB-UniRule"/>
</dbReference>
<dbReference type="InterPro" id="IPR036652">
    <property type="entry name" value="YjeF_N_dom_sf"/>
</dbReference>
<dbReference type="PANTHER" id="PTHR12592:SF0">
    <property type="entry name" value="ATP-DEPENDENT (S)-NAD(P)H-HYDRATE DEHYDRATASE"/>
    <property type="match status" value="1"/>
</dbReference>
<dbReference type="Pfam" id="PF03853">
    <property type="entry name" value="YjeF_N"/>
    <property type="match status" value="1"/>
</dbReference>
<dbReference type="GO" id="GO:0052856">
    <property type="term" value="F:NAD(P)HX epimerase activity"/>
    <property type="evidence" value="ECO:0007669"/>
    <property type="project" value="UniProtKB-UniRule"/>
</dbReference>